<gene>
    <name evidence="1" type="ORF">E1269_04400</name>
</gene>
<keyword evidence="2" id="KW-1185">Reference proteome</keyword>
<evidence type="ECO:0000313" key="1">
    <source>
        <dbReference type="EMBL" id="TDE13998.1"/>
    </source>
</evidence>
<evidence type="ECO:0000313" key="2">
    <source>
        <dbReference type="Proteomes" id="UP000294739"/>
    </source>
</evidence>
<reference evidence="1 2" key="1">
    <citation type="submission" date="2019-03" db="EMBL/GenBank/DDBJ databases">
        <title>Draft genome sequences of novel Actinobacteria.</title>
        <authorList>
            <person name="Sahin N."/>
            <person name="Ay H."/>
            <person name="Saygin H."/>
        </authorList>
    </citation>
    <scope>NUCLEOTIDE SEQUENCE [LARGE SCALE GENOMIC DNA]</scope>
    <source>
        <strain evidence="1 2">5K138</strain>
    </source>
</reference>
<dbReference type="InParanoid" id="A0A4V2Z3U0"/>
<proteinExistence type="predicted"/>
<protein>
    <submittedName>
        <fullName evidence="1">Uncharacterized protein</fullName>
    </submittedName>
</protein>
<dbReference type="OrthoDB" id="9976712at2"/>
<dbReference type="AlphaFoldDB" id="A0A4V2Z3U0"/>
<dbReference type="EMBL" id="SMKZ01000004">
    <property type="protein sequence ID" value="TDE13998.1"/>
    <property type="molecule type" value="Genomic_DNA"/>
</dbReference>
<name>A0A4V2Z3U0_9ACTN</name>
<accession>A0A4V2Z3U0</accession>
<comment type="caution">
    <text evidence="1">The sequence shown here is derived from an EMBL/GenBank/DDBJ whole genome shotgun (WGS) entry which is preliminary data.</text>
</comment>
<dbReference type="Proteomes" id="UP000294739">
    <property type="component" value="Unassembled WGS sequence"/>
</dbReference>
<organism evidence="1 2">
    <name type="scientific">Jiangella asiatica</name>
    <dbReference type="NCBI Taxonomy" id="2530372"/>
    <lineage>
        <taxon>Bacteria</taxon>
        <taxon>Bacillati</taxon>
        <taxon>Actinomycetota</taxon>
        <taxon>Actinomycetes</taxon>
        <taxon>Jiangellales</taxon>
        <taxon>Jiangellaceae</taxon>
        <taxon>Jiangella</taxon>
    </lineage>
</organism>
<sequence length="73" mass="7896">MASGSWDAFLSELEDGADRTLPRFEELVAVSPAVERGLFERLVEHERVVGEFARLDRAGATAAALAVVSEHLA</sequence>